<reference evidence="1" key="2">
    <citation type="submission" date="2021-02" db="EMBL/GenBank/DDBJ databases">
        <title>Aspergillus puulaauensis MK2 genome sequence.</title>
        <authorList>
            <person name="Futagami T."/>
            <person name="Mori K."/>
            <person name="Kadooka C."/>
            <person name="Tanaka T."/>
        </authorList>
    </citation>
    <scope>NUCLEOTIDE SEQUENCE</scope>
    <source>
        <strain evidence="1">MK2</strain>
    </source>
</reference>
<dbReference type="GeneID" id="64976635"/>
<dbReference type="EMBL" id="AP024447">
    <property type="protein sequence ID" value="BCS26630.1"/>
    <property type="molecule type" value="Genomic_DNA"/>
</dbReference>
<evidence type="ECO:0000313" key="2">
    <source>
        <dbReference type="Proteomes" id="UP000654913"/>
    </source>
</evidence>
<reference evidence="1" key="1">
    <citation type="submission" date="2021-01" db="EMBL/GenBank/DDBJ databases">
        <authorList>
            <consortium name="Aspergillus puulaauensis MK2 genome sequencing consortium"/>
            <person name="Kazuki M."/>
            <person name="Futagami T."/>
        </authorList>
    </citation>
    <scope>NUCLEOTIDE SEQUENCE</scope>
    <source>
        <strain evidence="1">MK2</strain>
    </source>
</reference>
<accession>A0A7R7XRZ3</accession>
<organism evidence="1 2">
    <name type="scientific">Aspergillus puulaauensis</name>
    <dbReference type="NCBI Taxonomy" id="1220207"/>
    <lineage>
        <taxon>Eukaryota</taxon>
        <taxon>Fungi</taxon>
        <taxon>Dikarya</taxon>
        <taxon>Ascomycota</taxon>
        <taxon>Pezizomycotina</taxon>
        <taxon>Eurotiomycetes</taxon>
        <taxon>Eurotiomycetidae</taxon>
        <taxon>Eurotiales</taxon>
        <taxon>Aspergillaceae</taxon>
        <taxon>Aspergillus</taxon>
    </lineage>
</organism>
<gene>
    <name evidence="1" type="ORF">APUU_51341S</name>
</gene>
<dbReference type="RefSeq" id="XP_041558824.1">
    <property type="nucleotide sequence ID" value="XM_041706438.1"/>
</dbReference>
<protein>
    <submittedName>
        <fullName evidence="1">Uncharacterized protein</fullName>
    </submittedName>
</protein>
<dbReference type="Proteomes" id="UP000654913">
    <property type="component" value="Chromosome 5"/>
</dbReference>
<evidence type="ECO:0000313" key="1">
    <source>
        <dbReference type="EMBL" id="BCS26630.1"/>
    </source>
</evidence>
<dbReference type="AlphaFoldDB" id="A0A7R7XRZ3"/>
<name>A0A7R7XRZ3_9EURO</name>
<proteinExistence type="predicted"/>
<keyword evidence="2" id="KW-1185">Reference proteome</keyword>
<dbReference type="KEGG" id="apuu:APUU_51341S"/>
<sequence>MIVWNKMRRARTRQYFRIDWSMRRRLTRYARKLRLQKILGDMNARMTARSPEYKAIQKYRIHPDYSFTSGQEYDENQAVRGVEITGQPRWINRKPWIADGTIHGTTDFYLLRPHS</sequence>